<feature type="chain" id="PRO_5003377093" evidence="3">
    <location>
        <begin position="28"/>
        <end position="188"/>
    </location>
</feature>
<feature type="region of interest" description="Disordered" evidence="1">
    <location>
        <begin position="106"/>
        <end position="188"/>
    </location>
</feature>
<reference evidence="5" key="1">
    <citation type="journal article" date="2011" name="Science">
        <title>The plant cell wall-decomposing machinery underlies the functional diversity of forest fungi.</title>
        <authorList>
            <person name="Eastwood D.C."/>
            <person name="Floudas D."/>
            <person name="Binder M."/>
            <person name="Majcherczyk A."/>
            <person name="Schneider P."/>
            <person name="Aerts A."/>
            <person name="Asiegbu F.O."/>
            <person name="Baker S.E."/>
            <person name="Barry K."/>
            <person name="Bendiksby M."/>
            <person name="Blumentritt M."/>
            <person name="Coutinho P.M."/>
            <person name="Cullen D."/>
            <person name="de Vries R.P."/>
            <person name="Gathman A."/>
            <person name="Goodell B."/>
            <person name="Henrissat B."/>
            <person name="Ihrmark K."/>
            <person name="Kauserud H."/>
            <person name="Kohler A."/>
            <person name="LaButti K."/>
            <person name="Lapidus A."/>
            <person name="Lavin J.L."/>
            <person name="Lee Y.-H."/>
            <person name="Lindquist E."/>
            <person name="Lilly W."/>
            <person name="Lucas S."/>
            <person name="Morin E."/>
            <person name="Murat C."/>
            <person name="Oguiza J.A."/>
            <person name="Park J."/>
            <person name="Pisabarro A.G."/>
            <person name="Riley R."/>
            <person name="Rosling A."/>
            <person name="Salamov A."/>
            <person name="Schmidt O."/>
            <person name="Schmutz J."/>
            <person name="Skrede I."/>
            <person name="Stenlid J."/>
            <person name="Wiebenga A."/>
            <person name="Xie X."/>
            <person name="Kuees U."/>
            <person name="Hibbett D.S."/>
            <person name="Hoffmeister D."/>
            <person name="Hoegberg N."/>
            <person name="Martin F."/>
            <person name="Grigoriev I.V."/>
            <person name="Watkinson S.C."/>
        </authorList>
    </citation>
    <scope>NUCLEOTIDE SEQUENCE [LARGE SCALE GENOMIC DNA]</scope>
    <source>
        <strain evidence="5">strain S7.3</strain>
    </source>
</reference>
<dbReference type="InParanoid" id="F8Q481"/>
<protein>
    <submittedName>
        <fullName evidence="4">Uncharacterized protein</fullName>
    </submittedName>
</protein>
<evidence type="ECO:0000313" key="5">
    <source>
        <dbReference type="Proteomes" id="UP000008063"/>
    </source>
</evidence>
<evidence type="ECO:0000256" key="2">
    <source>
        <dbReference type="SAM" id="Phobius"/>
    </source>
</evidence>
<feature type="transmembrane region" description="Helical" evidence="2">
    <location>
        <begin position="43"/>
        <end position="65"/>
    </location>
</feature>
<evidence type="ECO:0000256" key="3">
    <source>
        <dbReference type="SAM" id="SignalP"/>
    </source>
</evidence>
<feature type="signal peptide" evidence="3">
    <location>
        <begin position="1"/>
        <end position="27"/>
    </location>
</feature>
<gene>
    <name evidence="4" type="ORF">SERLA73DRAFT_185183</name>
</gene>
<dbReference type="EMBL" id="GL945483">
    <property type="protein sequence ID" value="EGN96937.1"/>
    <property type="molecule type" value="Genomic_DNA"/>
</dbReference>
<dbReference type="Proteomes" id="UP000008063">
    <property type="component" value="Unassembled WGS sequence"/>
</dbReference>
<organism evidence="5">
    <name type="scientific">Serpula lacrymans var. lacrymans (strain S7.3)</name>
    <name type="common">Dry rot fungus</name>
    <dbReference type="NCBI Taxonomy" id="936435"/>
    <lineage>
        <taxon>Eukaryota</taxon>
        <taxon>Fungi</taxon>
        <taxon>Dikarya</taxon>
        <taxon>Basidiomycota</taxon>
        <taxon>Agaricomycotina</taxon>
        <taxon>Agaricomycetes</taxon>
        <taxon>Agaricomycetidae</taxon>
        <taxon>Boletales</taxon>
        <taxon>Coniophorineae</taxon>
        <taxon>Serpulaceae</taxon>
        <taxon>Serpula</taxon>
    </lineage>
</organism>
<accession>F8Q481</accession>
<evidence type="ECO:0000256" key="1">
    <source>
        <dbReference type="SAM" id="MobiDB-lite"/>
    </source>
</evidence>
<keyword evidence="2" id="KW-0812">Transmembrane</keyword>
<keyword evidence="3" id="KW-0732">Signal</keyword>
<name>F8Q481_SERL3</name>
<dbReference type="AlphaFoldDB" id="F8Q481"/>
<dbReference type="OMA" id="REDSKFQ"/>
<dbReference type="HOGENOM" id="CLU_1321577_0_0_1"/>
<keyword evidence="2" id="KW-1133">Transmembrane helix</keyword>
<keyword evidence="2" id="KW-0472">Membrane</keyword>
<proteinExistence type="predicted"/>
<evidence type="ECO:0000313" key="4">
    <source>
        <dbReference type="EMBL" id="EGN96937.1"/>
    </source>
</evidence>
<sequence>MTSHSNSNMFIFTTSTIFLSLASPCLAQYYPGNGYNNTRWSGSLIGGVIVAIAAGIALLSIICVITRRRRRATNAGVKPGFFGTSGGSALPYWQNNNGANYATPAPHPAFGTQAPGQQASYGAARAPHSQGGYPPPPMGSAEDPVAAPPPPYMKGSAPNTAYAPPIGPPPPAHTNDSGHFVGGMRHAT</sequence>
<keyword evidence="5" id="KW-1185">Reference proteome</keyword>